<dbReference type="Gene3D" id="2.40.50.100">
    <property type="match status" value="1"/>
</dbReference>
<keyword evidence="2" id="KW-0472">Membrane</keyword>
<feature type="coiled-coil region" evidence="1">
    <location>
        <begin position="235"/>
        <end position="262"/>
    </location>
</feature>
<organism evidence="3 4">
    <name type="scientific">Variovorax paradoxus</name>
    <dbReference type="NCBI Taxonomy" id="34073"/>
    <lineage>
        <taxon>Bacteria</taxon>
        <taxon>Pseudomonadati</taxon>
        <taxon>Pseudomonadota</taxon>
        <taxon>Betaproteobacteria</taxon>
        <taxon>Burkholderiales</taxon>
        <taxon>Comamonadaceae</taxon>
        <taxon>Variovorax</taxon>
    </lineage>
</organism>
<dbReference type="OrthoDB" id="9775513at2"/>
<sequence>MSKNPGPFRADAIASRSANQIGAALLSRPKTFSLMVTIVGLVVAALILMMVFVEYTSRATVGGIILPSAGLVKIYTPQAGTLSHIKVKDGSFVRKGQPLFTISNDKHANAKESTQASLSNLNGKKLRILTEQRGRAVEITSSQNKSLKETEAQLTAEITNLQKQVLLKRQRLSLTQQNASRYESLKQQGFISNEMLMDKTRDGLEQEELLTALERDEIDKQGLLRNNRAEQNLNAVRLDSQLLQLDREIADLEQESIENSNKYELTVSAPDDGRLVGFTARRGDTVTGQRALANLIPLDSPLQAELFANSRAMGFMRPGAIVSLRLQAYPYQKFGTVTGTVRDISDAPISTVDLGLGFVPMIDGKRSTDEGLYRVTVELRSQTIQVAARPEPLRVGLLVDGDVFLETRRLYEWALEPLFGLRNRGAYVQ</sequence>
<reference evidence="3 4" key="1">
    <citation type="submission" date="2014-12" db="EMBL/GenBank/DDBJ databases">
        <title>16Stimator: statistical estimation of ribosomal gene copy numbers from draft genome assemblies.</title>
        <authorList>
            <person name="Perisin M.A."/>
            <person name="Vetter M."/>
            <person name="Gilbert J.A."/>
            <person name="Bergelson J."/>
        </authorList>
    </citation>
    <scope>NUCLEOTIDE SEQUENCE [LARGE SCALE GENOMIC DNA]</scope>
    <source>
        <strain evidence="3 4">MEDvA23</strain>
    </source>
</reference>
<protein>
    <submittedName>
        <fullName evidence="3">Uncharacterized protein</fullName>
    </submittedName>
</protein>
<keyword evidence="1" id="KW-0175">Coiled coil</keyword>
<name>A0A0D0LCM1_VARPD</name>
<dbReference type="Proteomes" id="UP000032067">
    <property type="component" value="Unassembled WGS sequence"/>
</dbReference>
<evidence type="ECO:0000256" key="1">
    <source>
        <dbReference type="SAM" id="Coils"/>
    </source>
</evidence>
<dbReference type="PRINTS" id="PR01490">
    <property type="entry name" value="RTXTOXIND"/>
</dbReference>
<gene>
    <name evidence="3" type="ORF">RT97_29900</name>
</gene>
<dbReference type="PANTHER" id="PTHR30386:SF28">
    <property type="entry name" value="EXPORTED PROTEIN"/>
    <property type="match status" value="1"/>
</dbReference>
<dbReference type="RefSeq" id="WP_042582486.1">
    <property type="nucleotide sequence ID" value="NZ_JXQQ01000119.1"/>
</dbReference>
<proteinExistence type="predicted"/>
<dbReference type="EMBL" id="JXQQ01000119">
    <property type="protein sequence ID" value="KIQ17796.1"/>
    <property type="molecule type" value="Genomic_DNA"/>
</dbReference>
<evidence type="ECO:0000256" key="2">
    <source>
        <dbReference type="SAM" id="Phobius"/>
    </source>
</evidence>
<dbReference type="AlphaFoldDB" id="A0A0D0LCM1"/>
<comment type="caution">
    <text evidence="3">The sequence shown here is derived from an EMBL/GenBank/DDBJ whole genome shotgun (WGS) entry which is preliminary data.</text>
</comment>
<dbReference type="InterPro" id="IPR050739">
    <property type="entry name" value="MFP"/>
</dbReference>
<feature type="transmembrane region" description="Helical" evidence="2">
    <location>
        <begin position="32"/>
        <end position="53"/>
    </location>
</feature>
<dbReference type="SUPFAM" id="SSF111369">
    <property type="entry name" value="HlyD-like secretion proteins"/>
    <property type="match status" value="1"/>
</dbReference>
<evidence type="ECO:0000313" key="3">
    <source>
        <dbReference type="EMBL" id="KIQ17796.1"/>
    </source>
</evidence>
<keyword evidence="2" id="KW-1133">Transmembrane helix</keyword>
<dbReference type="PANTHER" id="PTHR30386">
    <property type="entry name" value="MEMBRANE FUSION SUBUNIT OF EMRAB-TOLC MULTIDRUG EFFLUX PUMP"/>
    <property type="match status" value="1"/>
</dbReference>
<accession>A0A0D0LCM1</accession>
<keyword evidence="2" id="KW-0812">Transmembrane</keyword>
<evidence type="ECO:0000313" key="4">
    <source>
        <dbReference type="Proteomes" id="UP000032067"/>
    </source>
</evidence>